<feature type="domain" description="Isopropylmalate dehydrogenase-like" evidence="10">
    <location>
        <begin position="9"/>
        <end position="349"/>
    </location>
</feature>
<dbReference type="GO" id="GO:0051287">
    <property type="term" value="F:NAD binding"/>
    <property type="evidence" value="ECO:0007669"/>
    <property type="project" value="InterPro"/>
</dbReference>
<dbReference type="SMART" id="SM01329">
    <property type="entry name" value="Iso_dh"/>
    <property type="match status" value="1"/>
</dbReference>
<dbReference type="GO" id="GO:0046553">
    <property type="term" value="F:D-malate dehydrogenase (decarboxylating) (NAD+) activity"/>
    <property type="evidence" value="ECO:0007669"/>
    <property type="project" value="UniProtKB-EC"/>
</dbReference>
<evidence type="ECO:0000256" key="7">
    <source>
        <dbReference type="ARBA" id="ARBA00023027"/>
    </source>
</evidence>
<keyword evidence="7" id="KW-0520">NAD</keyword>
<keyword evidence="6 11" id="KW-0560">Oxidoreductase</keyword>
<organism evidence="11 12">
    <name type="scientific">Thermocatellispora tengchongensis</name>
    <dbReference type="NCBI Taxonomy" id="1073253"/>
    <lineage>
        <taxon>Bacteria</taxon>
        <taxon>Bacillati</taxon>
        <taxon>Actinomycetota</taxon>
        <taxon>Actinomycetes</taxon>
        <taxon>Streptosporangiales</taxon>
        <taxon>Streptosporangiaceae</taxon>
        <taxon>Thermocatellispora</taxon>
    </lineage>
</organism>
<comment type="caution">
    <text evidence="11">The sequence shown here is derived from an EMBL/GenBank/DDBJ whole genome shotgun (WGS) entry which is preliminary data.</text>
</comment>
<reference evidence="11 12" key="1">
    <citation type="submission" date="2020-08" db="EMBL/GenBank/DDBJ databases">
        <title>Genomic Encyclopedia of Type Strains, Phase IV (KMG-IV): sequencing the most valuable type-strain genomes for metagenomic binning, comparative biology and taxonomic classification.</title>
        <authorList>
            <person name="Goeker M."/>
        </authorList>
    </citation>
    <scope>NUCLEOTIDE SEQUENCE [LARGE SCALE GENOMIC DNA]</scope>
    <source>
        <strain evidence="11 12">DSM 45615</strain>
    </source>
</reference>
<dbReference type="GO" id="GO:0016829">
    <property type="term" value="F:lyase activity"/>
    <property type="evidence" value="ECO:0007669"/>
    <property type="project" value="UniProtKB-KW"/>
</dbReference>
<dbReference type="InterPro" id="IPR050501">
    <property type="entry name" value="ICDH/IPMDH"/>
</dbReference>
<evidence type="ECO:0000259" key="10">
    <source>
        <dbReference type="SMART" id="SM01329"/>
    </source>
</evidence>
<dbReference type="SUPFAM" id="SSF53659">
    <property type="entry name" value="Isocitrate/Isopropylmalate dehydrogenase-like"/>
    <property type="match status" value="1"/>
</dbReference>
<comment type="cofactor">
    <cofactor evidence="1">
        <name>Mn(2+)</name>
        <dbReference type="ChEBI" id="CHEBI:29035"/>
    </cofactor>
</comment>
<evidence type="ECO:0000256" key="5">
    <source>
        <dbReference type="ARBA" id="ARBA00022723"/>
    </source>
</evidence>
<comment type="catalytic activity">
    <reaction evidence="9">
        <text>(R)-malate + NAD(+) = pyruvate + CO2 + NADH</text>
        <dbReference type="Rhea" id="RHEA:18365"/>
        <dbReference type="ChEBI" id="CHEBI:15361"/>
        <dbReference type="ChEBI" id="CHEBI:15588"/>
        <dbReference type="ChEBI" id="CHEBI:16526"/>
        <dbReference type="ChEBI" id="CHEBI:57540"/>
        <dbReference type="ChEBI" id="CHEBI:57945"/>
        <dbReference type="EC" id="1.1.1.83"/>
    </reaction>
</comment>
<dbReference type="RefSeq" id="WP_185049324.1">
    <property type="nucleotide sequence ID" value="NZ_BAABIX010000003.1"/>
</dbReference>
<dbReference type="NCBIfam" id="NF006048">
    <property type="entry name" value="PRK08194.1"/>
    <property type="match status" value="1"/>
</dbReference>
<evidence type="ECO:0000256" key="6">
    <source>
        <dbReference type="ARBA" id="ARBA00023002"/>
    </source>
</evidence>
<protein>
    <recommendedName>
        <fullName evidence="4">D-malate dehydrogenase (decarboxylating)</fullName>
        <ecNumber evidence="4">1.1.1.83</ecNumber>
    </recommendedName>
</protein>
<dbReference type="Proteomes" id="UP000578449">
    <property type="component" value="Unassembled WGS sequence"/>
</dbReference>
<evidence type="ECO:0000256" key="2">
    <source>
        <dbReference type="ARBA" id="ARBA00001946"/>
    </source>
</evidence>
<accession>A0A840NZ18</accession>
<evidence type="ECO:0000313" key="12">
    <source>
        <dbReference type="Proteomes" id="UP000578449"/>
    </source>
</evidence>
<dbReference type="InterPro" id="IPR011829">
    <property type="entry name" value="TTC_DH"/>
</dbReference>
<dbReference type="PANTHER" id="PTHR43275">
    <property type="entry name" value="D-MALATE DEHYDROGENASE [DECARBOXYLATING]"/>
    <property type="match status" value="1"/>
</dbReference>
<dbReference type="NCBIfam" id="TIGR02089">
    <property type="entry name" value="TTC"/>
    <property type="match status" value="1"/>
</dbReference>
<keyword evidence="8" id="KW-0464">Manganese</keyword>
<dbReference type="InterPro" id="IPR024084">
    <property type="entry name" value="IsoPropMal-DH-like_dom"/>
</dbReference>
<dbReference type="GO" id="GO:0000287">
    <property type="term" value="F:magnesium ion binding"/>
    <property type="evidence" value="ECO:0007669"/>
    <property type="project" value="InterPro"/>
</dbReference>
<comment type="cofactor">
    <cofactor evidence="2">
        <name>Mg(2+)</name>
        <dbReference type="ChEBI" id="CHEBI:18420"/>
    </cofactor>
</comment>
<keyword evidence="12" id="KW-1185">Reference proteome</keyword>
<name>A0A840NZ18_9ACTN</name>
<evidence type="ECO:0000313" key="11">
    <source>
        <dbReference type="EMBL" id="MBB5132402.1"/>
    </source>
</evidence>
<evidence type="ECO:0000256" key="8">
    <source>
        <dbReference type="ARBA" id="ARBA00023211"/>
    </source>
</evidence>
<dbReference type="PANTHER" id="PTHR43275:SF1">
    <property type="entry name" value="D-MALATE DEHYDROGENASE [DECARBOXYLATING]"/>
    <property type="match status" value="1"/>
</dbReference>
<dbReference type="Pfam" id="PF00180">
    <property type="entry name" value="Iso_dh"/>
    <property type="match status" value="1"/>
</dbReference>
<comment type="similarity">
    <text evidence="3">Belongs to the isocitrate and isopropylmalate dehydrogenases family.</text>
</comment>
<evidence type="ECO:0000256" key="4">
    <source>
        <dbReference type="ARBA" id="ARBA00013126"/>
    </source>
</evidence>
<proteinExistence type="inferred from homology"/>
<dbReference type="AlphaFoldDB" id="A0A840NZ18"/>
<sequence>MSSTSTGYRIAVIPGDGIGTEVIPAALTVLKALADRFGFSLHFDHFDWSCRRYLETGRMMPGNGLDMISGHDAILLGAVGWPGVPDHVSLWGLLIPIRRGFRQYVNLRPIKVMEGLPGPLRGSEGVDFVVVRENVEGEYSEIGGRLNRGFPDEMAVQEAVFTRPGVTRIVDYAFKLAATRRGRLTSATKSNGIVHTMPFWDEIVRERAAEHPGVDWWQEHIDALAAKLVLTPGAYDVIVGSNLFGDILSDLAAAIAGGIGIAPSANINPERTFPSMFEPVHGSAPDIAGRGIANPAGALWSASLMLDHLGQADAARALLTGIERTLSDRTVRTPDLGGTATTQEMTEAVLAALPA</sequence>
<dbReference type="InterPro" id="IPR019818">
    <property type="entry name" value="IsoCit/isopropylmalate_DH_CS"/>
</dbReference>
<gene>
    <name evidence="11" type="ORF">HNP84_002118</name>
</gene>
<dbReference type="Gene3D" id="3.40.718.10">
    <property type="entry name" value="Isopropylmalate Dehydrogenase"/>
    <property type="match status" value="1"/>
</dbReference>
<evidence type="ECO:0000256" key="1">
    <source>
        <dbReference type="ARBA" id="ARBA00001936"/>
    </source>
</evidence>
<keyword evidence="5" id="KW-0479">Metal-binding</keyword>
<dbReference type="EMBL" id="JACHGN010000004">
    <property type="protein sequence ID" value="MBB5132402.1"/>
    <property type="molecule type" value="Genomic_DNA"/>
</dbReference>
<keyword evidence="11" id="KW-0456">Lyase</keyword>
<evidence type="ECO:0000256" key="3">
    <source>
        <dbReference type="ARBA" id="ARBA00007769"/>
    </source>
</evidence>
<dbReference type="PROSITE" id="PS00470">
    <property type="entry name" value="IDH_IMDH"/>
    <property type="match status" value="1"/>
</dbReference>
<evidence type="ECO:0000256" key="9">
    <source>
        <dbReference type="ARBA" id="ARBA00049301"/>
    </source>
</evidence>
<dbReference type="EC" id="1.1.1.83" evidence="4"/>